<evidence type="ECO:0008006" key="3">
    <source>
        <dbReference type="Google" id="ProtNLM"/>
    </source>
</evidence>
<gene>
    <name evidence="1" type="ORF">METSMIF1_03668</name>
</gene>
<evidence type="ECO:0000313" key="1">
    <source>
        <dbReference type="EMBL" id="EFC92634.1"/>
    </source>
</evidence>
<comment type="caution">
    <text evidence="1">The sequence shown here is derived from an EMBL/GenBank/DDBJ whole genome shotgun (WGS) entry which is preliminary data.</text>
</comment>
<protein>
    <recommendedName>
        <fullName evidence="3">DUF4238 domain-containing protein</fullName>
    </recommendedName>
</protein>
<dbReference type="RefSeq" id="WP_004034428.1">
    <property type="nucleotide sequence ID" value="NZ_GG704759.1"/>
</dbReference>
<dbReference type="HOGENOM" id="CLU_053278_0_0_2"/>
<name>D2ZS34_METSM</name>
<proteinExistence type="predicted"/>
<dbReference type="Proteomes" id="UP000004028">
    <property type="component" value="Unassembled WGS sequence"/>
</dbReference>
<dbReference type="AlphaFoldDB" id="D2ZS34"/>
<dbReference type="InterPro" id="IPR025332">
    <property type="entry name" value="DUF4238"/>
</dbReference>
<organism evidence="1 2">
    <name type="scientific">Methanobrevibacter smithii DSM 2374</name>
    <dbReference type="NCBI Taxonomy" id="521002"/>
    <lineage>
        <taxon>Archaea</taxon>
        <taxon>Methanobacteriati</taxon>
        <taxon>Methanobacteriota</taxon>
        <taxon>Methanomada group</taxon>
        <taxon>Methanobacteria</taxon>
        <taxon>Methanobacteriales</taxon>
        <taxon>Methanobacteriaceae</taxon>
        <taxon>Methanobrevibacter</taxon>
    </lineage>
</organism>
<dbReference type="PATRIC" id="fig|521002.11.peg.1615"/>
<dbReference type="EMBL" id="ABYV02000011">
    <property type="protein sequence ID" value="EFC92634.1"/>
    <property type="molecule type" value="Genomic_DNA"/>
</dbReference>
<reference evidence="1 2" key="1">
    <citation type="submission" date="2010-01" db="EMBL/GenBank/DDBJ databases">
        <authorList>
            <person name="Weinstock G."/>
            <person name="Sodergren E."/>
            <person name="Clifton S."/>
            <person name="Fulton L."/>
            <person name="Fulton B."/>
            <person name="Courtney L."/>
            <person name="Fronick C."/>
            <person name="Harrison M."/>
            <person name="Strong C."/>
            <person name="Farmer C."/>
            <person name="Delahaunty K."/>
            <person name="Markovic C."/>
            <person name="Hall O."/>
            <person name="Minx P."/>
            <person name="Tomlinson C."/>
            <person name="Mitreva M."/>
            <person name="Nelson J."/>
            <person name="Hou S."/>
            <person name="Wollam A."/>
            <person name="Pepin K.H."/>
            <person name="Johnson M."/>
            <person name="Bhonagiri V."/>
            <person name="Nash W.E."/>
            <person name="Warren W."/>
            <person name="Chinwalla A."/>
            <person name="Mardis E.R."/>
            <person name="Wilson R.K."/>
        </authorList>
    </citation>
    <scope>NUCLEOTIDE SEQUENCE [LARGE SCALE GENOMIC DNA]</scope>
    <source>
        <strain evidence="1 2">DSM 2374</strain>
    </source>
</reference>
<evidence type="ECO:0000313" key="2">
    <source>
        <dbReference type="Proteomes" id="UP000004028"/>
    </source>
</evidence>
<sequence length="321" mass="37691">MSQAKKQHYVPKFYLKNFSINSNRKTIQCLDKVNLRSHISNFKVIAQEEKFNESDSQDIEDNLSKIENDASKLINNFLDNPKYKRLNSEPFKLKLAYFILIQLIRTKEVRNRPIDGINSLKSYMSNKHDLKDSEIKKFNQLLNKDEIKEAHLDFIQDDNLDLLEGIFCKKWILLKNQTSMNFWTSDNPVVKYNPYGNLGLIIDGIQLFFPLSPKFSLCILDPFCYSNFKEYKEFDILDGFNNIKKAGLSKITDINDVKFVNSLQIKYSTEYVFSCENEFEENGKIKQWICDVIEESSNESKVKTEEVKTNLDGKLFRQHYS</sequence>
<accession>D2ZS34</accession>
<dbReference type="Pfam" id="PF14022">
    <property type="entry name" value="DUF4238"/>
    <property type="match status" value="1"/>
</dbReference>